<protein>
    <recommendedName>
        <fullName evidence="3">START domain-containing protein</fullName>
    </recommendedName>
</protein>
<dbReference type="EnsemblProtists" id="PYU1_T006641">
    <property type="protein sequence ID" value="PYU1_T006641"/>
    <property type="gene ID" value="PYU1_G006629"/>
</dbReference>
<dbReference type="InParanoid" id="K3WNU9"/>
<dbReference type="Gene3D" id="3.30.530.20">
    <property type="match status" value="1"/>
</dbReference>
<dbReference type="AlphaFoldDB" id="K3WNU9"/>
<dbReference type="EMBL" id="GL376635">
    <property type="status" value="NOT_ANNOTATED_CDS"/>
    <property type="molecule type" value="Genomic_DNA"/>
</dbReference>
<dbReference type="HOGENOM" id="CLU_015303_4_0_1"/>
<dbReference type="eggNOG" id="ENOG502SMJG">
    <property type="taxonomic scope" value="Eukaryota"/>
</dbReference>
<sequence length="352" mass="39771">MKLPLPPDFFAPVRLSHEETAQLQMVEAQLLDAYLDRYEECALGNNGAVEGKHWKFVRQRDGVRVYKRRTRRRMWPHHDQENDRRGRQIEHSHLPGILIVGSVEGTVEDILYGTMWDSREDRMARAYFTGDGIADAAVLHTLEGATTLDPFRSLAVKWTLKKAPTASVLVKDRDFCFLGSTGVIRTQNGDKVGYELRHSIKFPSCPRFENSSVVRAQMYFCSFFRQLKNGRVEVFHQGSYDASGDLLSMLATKSAVASFANFTKILDCSFAKKLMRAIRRSEEREEAMSISSAQESVDDERRCGMCLSRLGSALKRKCAVCRHYAERSPGNIAHQSARALLLQVVCGEGAAR</sequence>
<accession>K3WNU9</accession>
<reference evidence="2" key="1">
    <citation type="journal article" date="2010" name="Genome Biol.">
        <title>Genome sequence of the necrotrophic plant pathogen Pythium ultimum reveals original pathogenicity mechanisms and effector repertoire.</title>
        <authorList>
            <person name="Levesque C.A."/>
            <person name="Brouwer H."/>
            <person name="Cano L."/>
            <person name="Hamilton J.P."/>
            <person name="Holt C."/>
            <person name="Huitema E."/>
            <person name="Raffaele S."/>
            <person name="Robideau G.P."/>
            <person name="Thines M."/>
            <person name="Win J."/>
            <person name="Zerillo M.M."/>
            <person name="Beakes G.W."/>
            <person name="Boore J.L."/>
            <person name="Busam D."/>
            <person name="Dumas B."/>
            <person name="Ferriera S."/>
            <person name="Fuerstenberg S.I."/>
            <person name="Gachon C.M."/>
            <person name="Gaulin E."/>
            <person name="Govers F."/>
            <person name="Grenville-Briggs L."/>
            <person name="Horner N."/>
            <person name="Hostetler J."/>
            <person name="Jiang R.H."/>
            <person name="Johnson J."/>
            <person name="Krajaejun T."/>
            <person name="Lin H."/>
            <person name="Meijer H.J."/>
            <person name="Moore B."/>
            <person name="Morris P."/>
            <person name="Phuntmart V."/>
            <person name="Puiu D."/>
            <person name="Shetty J."/>
            <person name="Stajich J.E."/>
            <person name="Tripathy S."/>
            <person name="Wawra S."/>
            <person name="van West P."/>
            <person name="Whitty B.R."/>
            <person name="Coutinho P.M."/>
            <person name="Henrissat B."/>
            <person name="Martin F."/>
            <person name="Thomas P.D."/>
            <person name="Tyler B.M."/>
            <person name="De Vries R.P."/>
            <person name="Kamoun S."/>
            <person name="Yandell M."/>
            <person name="Tisserat N."/>
            <person name="Buell C.R."/>
        </authorList>
    </citation>
    <scope>NUCLEOTIDE SEQUENCE</scope>
    <source>
        <strain evidence="2">DAOM:BR144</strain>
    </source>
</reference>
<dbReference type="VEuPathDB" id="FungiDB:PYU1_G006629"/>
<reference evidence="2" key="2">
    <citation type="submission" date="2010-04" db="EMBL/GenBank/DDBJ databases">
        <authorList>
            <person name="Buell R."/>
            <person name="Hamilton J."/>
            <person name="Hostetler J."/>
        </authorList>
    </citation>
    <scope>NUCLEOTIDE SEQUENCE [LARGE SCALE GENOMIC DNA]</scope>
    <source>
        <strain evidence="2">DAOM:BR144</strain>
    </source>
</reference>
<dbReference type="Proteomes" id="UP000019132">
    <property type="component" value="Unassembled WGS sequence"/>
</dbReference>
<evidence type="ECO:0000313" key="1">
    <source>
        <dbReference type="EnsemblProtists" id="PYU1_T006641"/>
    </source>
</evidence>
<dbReference type="PANTHER" id="PTHR13510">
    <property type="entry name" value="FYVE-FINGER-CONTAINING RAB5 EFFECTOR PROTEIN RABENOSYN-5-RELATED"/>
    <property type="match status" value="1"/>
</dbReference>
<name>K3WNU9_GLOUD</name>
<dbReference type="SUPFAM" id="SSF55961">
    <property type="entry name" value="Bet v1-like"/>
    <property type="match status" value="1"/>
</dbReference>
<evidence type="ECO:0008006" key="3">
    <source>
        <dbReference type="Google" id="ProtNLM"/>
    </source>
</evidence>
<dbReference type="InterPro" id="IPR023393">
    <property type="entry name" value="START-like_dom_sf"/>
</dbReference>
<organism evidence="1 2">
    <name type="scientific">Globisporangium ultimum (strain ATCC 200006 / CBS 805.95 / DAOM BR144)</name>
    <name type="common">Pythium ultimum</name>
    <dbReference type="NCBI Taxonomy" id="431595"/>
    <lineage>
        <taxon>Eukaryota</taxon>
        <taxon>Sar</taxon>
        <taxon>Stramenopiles</taxon>
        <taxon>Oomycota</taxon>
        <taxon>Peronosporomycetes</taxon>
        <taxon>Pythiales</taxon>
        <taxon>Pythiaceae</taxon>
        <taxon>Globisporangium</taxon>
    </lineage>
</organism>
<dbReference type="PANTHER" id="PTHR13510:SF44">
    <property type="entry name" value="RABENOSYN-5"/>
    <property type="match status" value="1"/>
</dbReference>
<dbReference type="InterPro" id="IPR052727">
    <property type="entry name" value="Rab4/Rab5_effector"/>
</dbReference>
<keyword evidence="2" id="KW-1185">Reference proteome</keyword>
<evidence type="ECO:0000313" key="2">
    <source>
        <dbReference type="Proteomes" id="UP000019132"/>
    </source>
</evidence>
<proteinExistence type="predicted"/>
<reference evidence="1" key="3">
    <citation type="submission" date="2015-02" db="UniProtKB">
        <authorList>
            <consortium name="EnsemblProtists"/>
        </authorList>
    </citation>
    <scope>IDENTIFICATION</scope>
    <source>
        <strain evidence="1">DAOM BR144</strain>
    </source>
</reference>